<gene>
    <name evidence="2" type="ORF">UR56_C0016G0019</name>
</gene>
<reference evidence="2 3" key="1">
    <citation type="journal article" date="2015" name="Nature">
        <title>rRNA introns, odd ribosomes, and small enigmatic genomes across a large radiation of phyla.</title>
        <authorList>
            <person name="Brown C.T."/>
            <person name="Hug L.A."/>
            <person name="Thomas B.C."/>
            <person name="Sharon I."/>
            <person name="Castelle C.J."/>
            <person name="Singh A."/>
            <person name="Wilkins M.J."/>
            <person name="Williams K.H."/>
            <person name="Banfield J.F."/>
        </authorList>
    </citation>
    <scope>NUCLEOTIDE SEQUENCE [LARGE SCALE GENOMIC DNA]</scope>
</reference>
<evidence type="ECO:0000313" key="2">
    <source>
        <dbReference type="EMBL" id="KKP61108.1"/>
    </source>
</evidence>
<accession>A0A0G0AVB9</accession>
<keyword evidence="1" id="KW-0472">Membrane</keyword>
<dbReference type="EMBL" id="LBPR01000016">
    <property type="protein sequence ID" value="KKP61108.1"/>
    <property type="molecule type" value="Genomic_DNA"/>
</dbReference>
<proteinExistence type="predicted"/>
<dbReference type="Proteomes" id="UP000034004">
    <property type="component" value="Unassembled WGS sequence"/>
</dbReference>
<evidence type="ECO:0000313" key="3">
    <source>
        <dbReference type="Proteomes" id="UP000034004"/>
    </source>
</evidence>
<sequence length="173" mass="19558">MEPVSDNSNIINSILRITFAILFLVLIAELTYFFYIVPNKKITTTIAPTLTPTPAPLIPTKSPTPISLTPSPTKQEFQGKIIKIKVDETETLPGGYKPVLRLSIEKELEENKKMQIFNFAFSKEDIDRITIMDLTGKSISYKDLEIGQNIKISFTPNDIKENNLPNFKITILK</sequence>
<feature type="transmembrane region" description="Helical" evidence="1">
    <location>
        <begin position="14"/>
        <end position="37"/>
    </location>
</feature>
<organism evidence="2 3">
    <name type="scientific">Candidatus Roizmanbacteria bacterium GW2011_GWC2_34_23</name>
    <dbReference type="NCBI Taxonomy" id="1618484"/>
    <lineage>
        <taxon>Bacteria</taxon>
        <taxon>Candidatus Roizmaniibacteriota</taxon>
    </lineage>
</organism>
<dbReference type="STRING" id="1618484.UR56_C0016G0019"/>
<dbReference type="AlphaFoldDB" id="A0A0G0AVB9"/>
<keyword evidence="1" id="KW-1133">Transmembrane helix</keyword>
<name>A0A0G0AVB9_9BACT</name>
<comment type="caution">
    <text evidence="2">The sequence shown here is derived from an EMBL/GenBank/DDBJ whole genome shotgun (WGS) entry which is preliminary data.</text>
</comment>
<protein>
    <submittedName>
        <fullName evidence="2">Uncharacterized protein</fullName>
    </submittedName>
</protein>
<evidence type="ECO:0000256" key="1">
    <source>
        <dbReference type="SAM" id="Phobius"/>
    </source>
</evidence>
<keyword evidence="1" id="KW-0812">Transmembrane</keyword>